<accession>A0A158Q5A3</accession>
<dbReference type="GO" id="GO:0000981">
    <property type="term" value="F:DNA-binding transcription factor activity, RNA polymerase II-specific"/>
    <property type="evidence" value="ECO:0007669"/>
    <property type="project" value="TreeGrafter"/>
</dbReference>
<comment type="similarity">
    <text evidence="2">Belongs to the bZIP family. NFIL3 subfamily.</text>
</comment>
<dbReference type="STRING" id="318479.A0A158Q5A3"/>
<evidence type="ECO:0000256" key="6">
    <source>
        <dbReference type="ARBA" id="ARBA00023242"/>
    </source>
</evidence>
<feature type="region of interest" description="Disordered" evidence="7">
    <location>
        <begin position="93"/>
        <end position="133"/>
    </location>
</feature>
<dbReference type="InterPro" id="IPR040223">
    <property type="entry name" value="PAR_bZIP"/>
</dbReference>
<dbReference type="Proteomes" id="UP000038040">
    <property type="component" value="Unplaced"/>
</dbReference>
<dbReference type="GO" id="GO:0000978">
    <property type="term" value="F:RNA polymerase II cis-regulatory region sequence-specific DNA binding"/>
    <property type="evidence" value="ECO:0007669"/>
    <property type="project" value="TreeGrafter"/>
</dbReference>
<evidence type="ECO:0000256" key="1">
    <source>
        <dbReference type="ARBA" id="ARBA00004123"/>
    </source>
</evidence>
<evidence type="ECO:0000259" key="8">
    <source>
        <dbReference type="PROSITE" id="PS50217"/>
    </source>
</evidence>
<dbReference type="PROSITE" id="PS50217">
    <property type="entry name" value="BZIP"/>
    <property type="match status" value="1"/>
</dbReference>
<dbReference type="WBParaSite" id="DME_0000689401-mRNA-1">
    <property type="protein sequence ID" value="DME_0000689401-mRNA-1"/>
    <property type="gene ID" value="DME_0000689401"/>
</dbReference>
<reference evidence="12" key="1">
    <citation type="submission" date="2016-04" db="UniProtKB">
        <authorList>
            <consortium name="WormBaseParasite"/>
        </authorList>
    </citation>
    <scope>IDENTIFICATION</scope>
</reference>
<dbReference type="GO" id="GO:0005634">
    <property type="term" value="C:nucleus"/>
    <property type="evidence" value="ECO:0007669"/>
    <property type="project" value="UniProtKB-SubCell"/>
</dbReference>
<keyword evidence="5" id="KW-0804">Transcription</keyword>
<keyword evidence="6" id="KW-0539">Nucleus</keyword>
<comment type="subcellular location">
    <subcellularLocation>
        <location evidence="1">Nucleus</location>
    </subcellularLocation>
</comment>
<dbReference type="SMART" id="SM00338">
    <property type="entry name" value="BRLZ"/>
    <property type="match status" value="1"/>
</dbReference>
<organism evidence="10 12">
    <name type="scientific">Dracunculus medinensis</name>
    <name type="common">Guinea worm</name>
    <dbReference type="NCBI Taxonomy" id="318479"/>
    <lineage>
        <taxon>Eukaryota</taxon>
        <taxon>Metazoa</taxon>
        <taxon>Ecdysozoa</taxon>
        <taxon>Nematoda</taxon>
        <taxon>Chromadorea</taxon>
        <taxon>Rhabditida</taxon>
        <taxon>Spirurina</taxon>
        <taxon>Dracunculoidea</taxon>
        <taxon>Dracunculidae</taxon>
        <taxon>Dracunculus</taxon>
    </lineage>
</organism>
<evidence type="ECO:0000256" key="7">
    <source>
        <dbReference type="SAM" id="MobiDB-lite"/>
    </source>
</evidence>
<dbReference type="PANTHER" id="PTHR11988">
    <property type="entry name" value="THYROTROPH EMBRYONIC FACTOR RELATED"/>
    <property type="match status" value="1"/>
</dbReference>
<keyword evidence="3" id="KW-0805">Transcription regulation</keyword>
<dbReference type="CDD" id="cd14695">
    <property type="entry name" value="bZIP_HLF"/>
    <property type="match status" value="1"/>
</dbReference>
<dbReference type="Gene3D" id="1.20.5.170">
    <property type="match status" value="1"/>
</dbReference>
<dbReference type="AlphaFoldDB" id="A0A158Q5A3"/>
<evidence type="ECO:0000256" key="4">
    <source>
        <dbReference type="ARBA" id="ARBA00023125"/>
    </source>
</evidence>
<gene>
    <name evidence="9" type="ORF">DME_LOCUS1508</name>
</gene>
<evidence type="ECO:0000256" key="5">
    <source>
        <dbReference type="ARBA" id="ARBA00023163"/>
    </source>
</evidence>
<dbReference type="SUPFAM" id="SSF57959">
    <property type="entry name" value="Leucine zipper domain"/>
    <property type="match status" value="1"/>
</dbReference>
<evidence type="ECO:0000256" key="2">
    <source>
        <dbReference type="ARBA" id="ARBA00006079"/>
    </source>
</evidence>
<protein>
    <submittedName>
        <fullName evidence="12">BZIP domain-containing protein</fullName>
    </submittedName>
</protein>
<evidence type="ECO:0000313" key="10">
    <source>
        <dbReference type="Proteomes" id="UP000038040"/>
    </source>
</evidence>
<dbReference type="Proteomes" id="UP000274756">
    <property type="component" value="Unassembled WGS sequence"/>
</dbReference>
<dbReference type="InterPro" id="IPR004827">
    <property type="entry name" value="bZIP"/>
</dbReference>
<keyword evidence="11" id="KW-1185">Reference proteome</keyword>
<dbReference type="EMBL" id="UYYG01000023">
    <property type="protein sequence ID" value="VDN51535.1"/>
    <property type="molecule type" value="Genomic_DNA"/>
</dbReference>
<proteinExistence type="inferred from homology"/>
<dbReference type="OrthoDB" id="6022300at2759"/>
<sequence>MDGWDGWNGSIDCCEGFIKLNEREIKVKIWGFLPYDFSTYQMPHAAHASLISPLINPFMPSNILNLLQDDAKNEKNSNLRPFQIYDPSDPVTALSIPAESSSHKPEQSPTTQVTSSTSDADIQSVQRNVIVRNDNARKKKELVKDDAYWERRRKNNDAAKRSRDSRRQKEDEMAVRAAVLEQENIRLRLELEHLRAETDRLRVLVLSPTILPASSSIISTSTPVIHHPQTLSVISPLHSRSPRNEQFLLQLSTIASSSDSAQ</sequence>
<dbReference type="PANTHER" id="PTHR11988:SF48">
    <property type="entry name" value="BZIP DOMAIN-CONTAINING PROTEIN"/>
    <property type="match status" value="1"/>
</dbReference>
<evidence type="ECO:0000313" key="9">
    <source>
        <dbReference type="EMBL" id="VDN51535.1"/>
    </source>
</evidence>
<feature type="domain" description="BZIP" evidence="8">
    <location>
        <begin position="145"/>
        <end position="202"/>
    </location>
</feature>
<evidence type="ECO:0000313" key="12">
    <source>
        <dbReference type="WBParaSite" id="DME_0000689401-mRNA-1"/>
    </source>
</evidence>
<feature type="compositionally biased region" description="Low complexity" evidence="7">
    <location>
        <begin position="107"/>
        <end position="118"/>
    </location>
</feature>
<keyword evidence="4" id="KW-0238">DNA-binding</keyword>
<evidence type="ECO:0000256" key="3">
    <source>
        <dbReference type="ARBA" id="ARBA00023015"/>
    </source>
</evidence>
<dbReference type="FunFam" id="1.20.5.170:FF:000025">
    <property type="entry name" value="nuclear factor interleukin-3-regulated protein-like"/>
    <property type="match status" value="1"/>
</dbReference>
<dbReference type="Pfam" id="PF07716">
    <property type="entry name" value="bZIP_2"/>
    <property type="match status" value="1"/>
</dbReference>
<name>A0A158Q5A3_DRAME</name>
<reference evidence="9 11" key="2">
    <citation type="submission" date="2018-11" db="EMBL/GenBank/DDBJ databases">
        <authorList>
            <consortium name="Pathogen Informatics"/>
        </authorList>
    </citation>
    <scope>NUCLEOTIDE SEQUENCE [LARGE SCALE GENOMIC DNA]</scope>
</reference>
<dbReference type="InterPro" id="IPR046347">
    <property type="entry name" value="bZIP_sf"/>
</dbReference>
<evidence type="ECO:0000313" key="11">
    <source>
        <dbReference type="Proteomes" id="UP000274756"/>
    </source>
</evidence>